<gene>
    <name evidence="9" type="ORF">LJD69_12305</name>
</gene>
<feature type="transmembrane region" description="Helical" evidence="7">
    <location>
        <begin position="55"/>
        <end position="80"/>
    </location>
</feature>
<evidence type="ECO:0000256" key="2">
    <source>
        <dbReference type="ARBA" id="ARBA00005745"/>
    </source>
</evidence>
<evidence type="ECO:0000313" key="9">
    <source>
        <dbReference type="EMBL" id="MCB8611374.1"/>
    </source>
</evidence>
<dbReference type="Gene3D" id="1.20.81.30">
    <property type="entry name" value="Type II secretion system (T2SS), domain F"/>
    <property type="match status" value="2"/>
</dbReference>
<protein>
    <submittedName>
        <fullName evidence="9">Type II secretion system F family protein</fullName>
    </submittedName>
</protein>
<dbReference type="InterPro" id="IPR042094">
    <property type="entry name" value="T2SS_GspF_sf"/>
</dbReference>
<dbReference type="InterPro" id="IPR003004">
    <property type="entry name" value="GspF/PilC"/>
</dbReference>
<dbReference type="InterPro" id="IPR018076">
    <property type="entry name" value="T2SS_GspF_dom"/>
</dbReference>
<evidence type="ECO:0000256" key="6">
    <source>
        <dbReference type="ARBA" id="ARBA00023136"/>
    </source>
</evidence>
<evidence type="ECO:0000259" key="8">
    <source>
        <dbReference type="Pfam" id="PF00482"/>
    </source>
</evidence>
<sequence>MSYAVEAQGVAFPYLMIQMYRSGEASGSMDKTALIMADQYTKDHRIKGKKKSAMTYPIILIIVTILVLLIVYLMVLPSFFDIFKNVDLPLITQINIGISHFIQDYWYYLILIFAFLIVGFMAALKIKKVRFKVDKLKNKTPLFGKLMITIYTSRFARILCSLYTSGMSIVNALNIAKTTIGNVYIESQFDSAIKKI</sequence>
<evidence type="ECO:0000256" key="4">
    <source>
        <dbReference type="ARBA" id="ARBA00022692"/>
    </source>
</evidence>
<name>A0AAW4VQH9_9FIRM</name>
<dbReference type="PANTHER" id="PTHR30012">
    <property type="entry name" value="GENERAL SECRETION PATHWAY PROTEIN"/>
    <property type="match status" value="1"/>
</dbReference>
<dbReference type="RefSeq" id="WP_227213663.1">
    <property type="nucleotide sequence ID" value="NZ_JAJCFI010000028.1"/>
</dbReference>
<keyword evidence="6 7" id="KW-0472">Membrane</keyword>
<evidence type="ECO:0000313" key="10">
    <source>
        <dbReference type="Proteomes" id="UP001198439"/>
    </source>
</evidence>
<dbReference type="PANTHER" id="PTHR30012:SF0">
    <property type="entry name" value="TYPE II SECRETION SYSTEM PROTEIN F-RELATED"/>
    <property type="match status" value="1"/>
</dbReference>
<feature type="domain" description="Type II secretion system protein GspF" evidence="8">
    <location>
        <begin position="3"/>
        <end position="77"/>
    </location>
</feature>
<dbReference type="Pfam" id="PF00482">
    <property type="entry name" value="T2SSF"/>
    <property type="match status" value="1"/>
</dbReference>
<dbReference type="Proteomes" id="UP001198439">
    <property type="component" value="Unassembled WGS sequence"/>
</dbReference>
<evidence type="ECO:0000256" key="3">
    <source>
        <dbReference type="ARBA" id="ARBA00022475"/>
    </source>
</evidence>
<dbReference type="GO" id="GO:0005886">
    <property type="term" value="C:plasma membrane"/>
    <property type="evidence" value="ECO:0007669"/>
    <property type="project" value="UniProtKB-SubCell"/>
</dbReference>
<reference evidence="9" key="1">
    <citation type="submission" date="2021-10" db="EMBL/GenBank/DDBJ databases">
        <title>Collection of gut derived symbiotic bacterial strains cultured from healthy donors.</title>
        <authorList>
            <person name="Lin H."/>
            <person name="Littmann E."/>
            <person name="Kohout C."/>
            <person name="Pamer E.G."/>
        </authorList>
    </citation>
    <scope>NUCLEOTIDE SEQUENCE</scope>
    <source>
        <strain evidence="9">DFI.4.48</strain>
    </source>
</reference>
<comment type="subcellular location">
    <subcellularLocation>
        <location evidence="1">Cell membrane</location>
        <topology evidence="1">Multi-pass membrane protein</topology>
    </subcellularLocation>
</comment>
<proteinExistence type="inferred from homology"/>
<organism evidence="9 10">
    <name type="scientific">Faecalibacillus faecis</name>
    <dbReference type="NCBI Taxonomy" id="1982628"/>
    <lineage>
        <taxon>Bacteria</taxon>
        <taxon>Bacillati</taxon>
        <taxon>Bacillota</taxon>
        <taxon>Erysipelotrichia</taxon>
        <taxon>Erysipelotrichales</taxon>
        <taxon>Coprobacillaceae</taxon>
        <taxon>Faecalibacillus</taxon>
    </lineage>
</organism>
<dbReference type="AlphaFoldDB" id="A0AAW4VQH9"/>
<keyword evidence="4 7" id="KW-0812">Transmembrane</keyword>
<evidence type="ECO:0000256" key="1">
    <source>
        <dbReference type="ARBA" id="ARBA00004651"/>
    </source>
</evidence>
<feature type="transmembrane region" description="Helical" evidence="7">
    <location>
        <begin position="105"/>
        <end position="124"/>
    </location>
</feature>
<comment type="similarity">
    <text evidence="2">Belongs to the GSP F family.</text>
</comment>
<comment type="caution">
    <text evidence="9">The sequence shown here is derived from an EMBL/GenBank/DDBJ whole genome shotgun (WGS) entry which is preliminary data.</text>
</comment>
<dbReference type="EMBL" id="JAJDKZ010000052">
    <property type="protein sequence ID" value="MCB8611374.1"/>
    <property type="molecule type" value="Genomic_DNA"/>
</dbReference>
<evidence type="ECO:0000256" key="7">
    <source>
        <dbReference type="SAM" id="Phobius"/>
    </source>
</evidence>
<evidence type="ECO:0000256" key="5">
    <source>
        <dbReference type="ARBA" id="ARBA00022989"/>
    </source>
</evidence>
<keyword evidence="5 7" id="KW-1133">Transmembrane helix</keyword>
<keyword evidence="3" id="KW-1003">Cell membrane</keyword>
<accession>A0AAW4VQH9</accession>